<accession>A0ABD4RHB3</accession>
<sequence>MYEVVMKNKDNEIVINSVSVDLFSPKLLNGNIKKGINSIDSFTFDILPNNPGYNLIEEFKSKIDVVNINSGKIEFKGRVLISKEKMSEDGKVIKTIICESELGYLLDSIQDYGEYHNIKVRDFFKLIIDRHNKQVEEDKKLILGNITVEDNNDSLYRFINYGKTLEVIKDKLISRLGGELKIRYENEVRYLDYLSSIGRNTNLEIRLSKNLKTLEEEKDPTGIISRLTPLGAKIDDSEKRLTIESVNGGIKYIDDIEAINRFGIIEGYIKWDDVTIDSNLLKKGKKYLLEKNRVKKKYNISALDLSIIGLEIEEFEVGNIYRIINPIMNIDEDLRIIEKNINFNKPQESSLIFGEKFEDIKTYQLKNLNTIKEVDNVKTTLKTSIKTMNSISDELVNTIKVLDNTNGNVKAINEAVAINIATTKELVENINTLNNNIQSVNLIVEENSNSILNINEKLNKINNKLNKINIRLMTGDY</sequence>
<evidence type="ECO:0000313" key="2">
    <source>
        <dbReference type="EMBL" id="MBX7290852.1"/>
    </source>
</evidence>
<gene>
    <name evidence="2" type="ORF">K4H94_07325</name>
</gene>
<comment type="caution">
    <text evidence="2">The sequence shown here is derived from an EMBL/GenBank/DDBJ whole genome shotgun (WGS) entry which is preliminary data.</text>
</comment>
<dbReference type="InterPro" id="IPR010572">
    <property type="entry name" value="Tail_dom"/>
</dbReference>
<dbReference type="Pfam" id="PF06605">
    <property type="entry name" value="Prophage_tail"/>
    <property type="match status" value="1"/>
</dbReference>
<organism evidence="2 3">
    <name type="scientific">Clostridium chauvoei</name>
    <dbReference type="NCBI Taxonomy" id="46867"/>
    <lineage>
        <taxon>Bacteria</taxon>
        <taxon>Bacillati</taxon>
        <taxon>Bacillota</taxon>
        <taxon>Clostridia</taxon>
        <taxon>Eubacteriales</taxon>
        <taxon>Clostridiaceae</taxon>
        <taxon>Clostridium</taxon>
    </lineage>
</organism>
<feature type="domain" description="Tail spike" evidence="1">
    <location>
        <begin position="160"/>
        <end position="364"/>
    </location>
</feature>
<dbReference type="EMBL" id="JAIFTX010000013">
    <property type="protein sequence ID" value="MBX7290852.1"/>
    <property type="molecule type" value="Genomic_DNA"/>
</dbReference>
<name>A0ABD4RHB3_9CLOT</name>
<proteinExistence type="predicted"/>
<reference evidence="2 3" key="1">
    <citation type="submission" date="2021-08" db="EMBL/GenBank/DDBJ databases">
        <title>Genome sequence analysis of Clostridium chauvoei strains of European origin and evaluation of typing options for outbreak investigations.</title>
        <authorList>
            <person name="Abdel-Glil M."/>
            <person name="Thomas P."/>
            <person name="Seyboldt C."/>
        </authorList>
    </citation>
    <scope>NUCLEOTIDE SEQUENCE [LARGE SCALE GENOMIC DNA]</scope>
    <source>
        <strain evidence="2 3">S0260-09</strain>
    </source>
</reference>
<dbReference type="Proteomes" id="UP000775179">
    <property type="component" value="Unassembled WGS sequence"/>
</dbReference>
<dbReference type="NCBIfam" id="TIGR01665">
    <property type="entry name" value="put_anti_recept"/>
    <property type="match status" value="1"/>
</dbReference>
<dbReference type="InterPro" id="IPR007119">
    <property type="entry name" value="Phage_tail_spike_N"/>
</dbReference>
<dbReference type="RefSeq" id="WP_021876038.1">
    <property type="nucleotide sequence ID" value="NZ_CP018624.1"/>
</dbReference>
<evidence type="ECO:0000259" key="1">
    <source>
        <dbReference type="Pfam" id="PF06605"/>
    </source>
</evidence>
<dbReference type="AlphaFoldDB" id="A0ABD4RHB3"/>
<evidence type="ECO:0000313" key="3">
    <source>
        <dbReference type="Proteomes" id="UP000775179"/>
    </source>
</evidence>
<dbReference type="KEGG" id="cchv:BTM20_09190"/>
<protein>
    <submittedName>
        <fullName evidence="2">Phage tail protein</fullName>
    </submittedName>
</protein>
<dbReference type="GeneID" id="66302047"/>